<keyword evidence="2" id="KW-1185">Reference proteome</keyword>
<accession>A0A8J8G6Y4</accession>
<dbReference type="RefSeq" id="WP_173778745.1">
    <property type="nucleotide sequence ID" value="NZ_JABSNO010000006.1"/>
</dbReference>
<dbReference type="Pfam" id="PF06224">
    <property type="entry name" value="AlkZ-like"/>
    <property type="match status" value="1"/>
</dbReference>
<evidence type="ECO:0008006" key="3">
    <source>
        <dbReference type="Google" id="ProtNLM"/>
    </source>
</evidence>
<gene>
    <name evidence="1" type="ORF">HNQ03_001203</name>
</gene>
<comment type="caution">
    <text evidence="1">The sequence shown here is derived from an EMBL/GenBank/DDBJ whole genome shotgun (WGS) entry which is preliminary data.</text>
</comment>
<dbReference type="AlphaFoldDB" id="A0A8J8G6Y4"/>
<name>A0A8J8G6Y4_9FLAO</name>
<evidence type="ECO:0000313" key="1">
    <source>
        <dbReference type="EMBL" id="NRS92136.1"/>
    </source>
</evidence>
<evidence type="ECO:0000313" key="2">
    <source>
        <dbReference type="Proteomes" id="UP000610746"/>
    </source>
</evidence>
<dbReference type="PANTHER" id="PTHR30528:SF0">
    <property type="entry name" value="CYTOPLASMIC PROTEIN"/>
    <property type="match status" value="1"/>
</dbReference>
<dbReference type="Proteomes" id="UP000610746">
    <property type="component" value="Unassembled WGS sequence"/>
</dbReference>
<protein>
    <recommendedName>
        <fullName evidence="3">Winged helix DNA-binding protein</fullName>
    </recommendedName>
</protein>
<proteinExistence type="predicted"/>
<dbReference type="PANTHER" id="PTHR30528">
    <property type="entry name" value="CYTOPLASMIC PROTEIN"/>
    <property type="match status" value="1"/>
</dbReference>
<organism evidence="1 2">
    <name type="scientific">Frigoriflavimonas asaccharolytica</name>
    <dbReference type="NCBI Taxonomy" id="2735899"/>
    <lineage>
        <taxon>Bacteria</taxon>
        <taxon>Pseudomonadati</taxon>
        <taxon>Bacteroidota</taxon>
        <taxon>Flavobacteriia</taxon>
        <taxon>Flavobacteriales</taxon>
        <taxon>Weeksellaceae</taxon>
        <taxon>Frigoriflavimonas</taxon>
    </lineage>
</organism>
<dbReference type="EMBL" id="JABSNO010000006">
    <property type="protein sequence ID" value="NRS92136.1"/>
    <property type="molecule type" value="Genomic_DNA"/>
</dbReference>
<reference evidence="1" key="1">
    <citation type="submission" date="2020-05" db="EMBL/GenBank/DDBJ databases">
        <title>Genomic Encyclopedia of Type Strains, Phase IV (KMG-V): Genome sequencing to study the core and pangenomes of soil and plant-associated prokaryotes.</title>
        <authorList>
            <person name="Whitman W."/>
        </authorList>
    </citation>
    <scope>NUCLEOTIDE SEQUENCE</scope>
    <source>
        <strain evidence="1">16F</strain>
    </source>
</reference>
<dbReference type="InterPro" id="IPR009351">
    <property type="entry name" value="AlkZ-like"/>
</dbReference>
<sequence>MKEILSPSEAQKLVLLSQRVLPDIVNGTAIDTTLVSIEHLGYVQIDTISAIQRAHHHTLWNRNPEYELSHIDTLIESKQLFEYWSHAAAYLPMRDYKFSLPRKEAILKNEQSHWFQKDVKLMDSILKRIENEGPLMAKDFEHKAKLGEWQSKPAKQALENLFMQGDLMISSRKNFHKVYDLTERVLPNNIDTTCPSQQQHIRFLISSYLRSNGIGQASEIAYLLKNTKTLVASELKEMHESNEVVQLSVNGQLYYAFPDTLNLVNTPIKSQLKILSPFDNLLIQRKRMQHLFDFEYKIESYTPEAKRKYGYFSLPILWEGKLVARMDCKADRKSAMLHIHHLFFEENFSFNDAFKVTFSKEIAAFKRFNDCSEVKIHKTTPSALLHTMQSIS</sequence>